<feature type="region of interest" description="Disordered" evidence="1">
    <location>
        <begin position="30"/>
        <end position="76"/>
    </location>
</feature>
<comment type="caution">
    <text evidence="2">The sequence shown here is derived from an EMBL/GenBank/DDBJ whole genome shotgun (WGS) entry which is preliminary data.</text>
</comment>
<evidence type="ECO:0008006" key="4">
    <source>
        <dbReference type="Google" id="ProtNLM"/>
    </source>
</evidence>
<gene>
    <name evidence="2" type="ORF">ACFOD7_16155</name>
</gene>
<dbReference type="EMBL" id="JBHRTE010000076">
    <property type="protein sequence ID" value="MFC3169585.1"/>
    <property type="molecule type" value="Genomic_DNA"/>
</dbReference>
<sequence>MTHLGDQLASAEAARAALQVENQELRDEIARLKNLPPRPPFKPSGMDKVTEREVRKSGGPRRRRGPKRDKDRVTREEVLSVNVPSGSRFKGYRTILVRDLSICQRRCKIRPRGGVKSGQAAVTG</sequence>
<organism evidence="2 3">
    <name type="scientific">Paracoccus fontiphilus</name>
    <dbReference type="NCBI Taxonomy" id="1815556"/>
    <lineage>
        <taxon>Bacteria</taxon>
        <taxon>Pseudomonadati</taxon>
        <taxon>Pseudomonadota</taxon>
        <taxon>Alphaproteobacteria</taxon>
        <taxon>Rhodobacterales</taxon>
        <taxon>Paracoccaceae</taxon>
        <taxon>Paracoccus</taxon>
    </lineage>
</organism>
<protein>
    <recommendedName>
        <fullName evidence="4">Transposase</fullName>
    </recommendedName>
</protein>
<dbReference type="RefSeq" id="WP_377707274.1">
    <property type="nucleotide sequence ID" value="NZ_JBHRTE010000076.1"/>
</dbReference>
<keyword evidence="3" id="KW-1185">Reference proteome</keyword>
<name>A0ABV7IG74_9RHOB</name>
<evidence type="ECO:0000256" key="1">
    <source>
        <dbReference type="SAM" id="MobiDB-lite"/>
    </source>
</evidence>
<proteinExistence type="predicted"/>
<evidence type="ECO:0000313" key="2">
    <source>
        <dbReference type="EMBL" id="MFC3169585.1"/>
    </source>
</evidence>
<feature type="compositionally biased region" description="Basic residues" evidence="1">
    <location>
        <begin position="58"/>
        <end position="67"/>
    </location>
</feature>
<accession>A0ABV7IG74</accession>
<evidence type="ECO:0000313" key="3">
    <source>
        <dbReference type="Proteomes" id="UP001595557"/>
    </source>
</evidence>
<dbReference type="Proteomes" id="UP001595557">
    <property type="component" value="Unassembled WGS sequence"/>
</dbReference>
<reference evidence="3" key="1">
    <citation type="journal article" date="2019" name="Int. J. Syst. Evol. Microbiol.">
        <title>The Global Catalogue of Microorganisms (GCM) 10K type strain sequencing project: providing services to taxonomists for standard genome sequencing and annotation.</title>
        <authorList>
            <consortium name="The Broad Institute Genomics Platform"/>
            <consortium name="The Broad Institute Genome Sequencing Center for Infectious Disease"/>
            <person name="Wu L."/>
            <person name="Ma J."/>
        </authorList>
    </citation>
    <scope>NUCLEOTIDE SEQUENCE [LARGE SCALE GENOMIC DNA]</scope>
    <source>
        <strain evidence="3">KCTC 52239</strain>
    </source>
</reference>
<feature type="non-terminal residue" evidence="2">
    <location>
        <position position="124"/>
    </location>
</feature>